<protein>
    <recommendedName>
        <fullName evidence="5">Omega-amidase YafV</fullName>
        <ecNumber evidence="3">3.5.1.3</ecNumber>
    </recommendedName>
</protein>
<evidence type="ECO:0000256" key="1">
    <source>
        <dbReference type="ARBA" id="ARBA00010613"/>
    </source>
</evidence>
<dbReference type="PROSITE" id="PS50263">
    <property type="entry name" value="CN_HYDROLASE"/>
    <property type="match status" value="1"/>
</dbReference>
<dbReference type="AlphaFoldDB" id="A0A368VBT6"/>
<dbReference type="InterPro" id="IPR052737">
    <property type="entry name" value="Omega-amidase_YafV"/>
</dbReference>
<keyword evidence="2 7" id="KW-0378">Hydrolase</keyword>
<comment type="similarity">
    <text evidence="1">Belongs to the carbon-nitrogen hydrolase superfamily. NIT1/NIT2 family.</text>
</comment>
<evidence type="ECO:0000313" key="7">
    <source>
        <dbReference type="EMBL" id="RCW38727.1"/>
    </source>
</evidence>
<dbReference type="Pfam" id="PF00795">
    <property type="entry name" value="CN_hydrolase"/>
    <property type="match status" value="1"/>
</dbReference>
<dbReference type="CDD" id="cd07575">
    <property type="entry name" value="Xc-1258_like"/>
    <property type="match status" value="1"/>
</dbReference>
<dbReference type="FunFam" id="3.60.110.10:FF:000004">
    <property type="entry name" value="Carbon-nitrogen hydrolase"/>
    <property type="match status" value="1"/>
</dbReference>
<accession>A0A368VBT6</accession>
<evidence type="ECO:0000313" key="8">
    <source>
        <dbReference type="Proteomes" id="UP000252733"/>
    </source>
</evidence>
<evidence type="ECO:0000256" key="2">
    <source>
        <dbReference type="ARBA" id="ARBA00022801"/>
    </source>
</evidence>
<evidence type="ECO:0000256" key="3">
    <source>
        <dbReference type="ARBA" id="ARBA00039118"/>
    </source>
</evidence>
<keyword evidence="8" id="KW-1185">Reference proteome</keyword>
<dbReference type="GO" id="GO:0050152">
    <property type="term" value="F:omega-amidase activity"/>
    <property type="evidence" value="ECO:0007669"/>
    <property type="project" value="UniProtKB-EC"/>
</dbReference>
<sequence length="255" mass="29853">MKVALLQPELYWENIDRNLKMFENLFERLENNCSLVVLPEMFTTGFTMNPEKIASSALTETPRWLQLMAEKYQFSLAGSSIASEENNFYNRFYFASPAVKVKYYDKRHLFRMSEEQNHYSAGKERKIFSLGEWRILPQVCYDLRFPVWSRNRNDYDILIYVANWPAVRQDVWNTLLKARAIENQCYVLGVNRTGKAPGIDYQGGSVVLSPKGAIISRKSSENPNILYADLDRDEMNAFREKFPAWKDADYFEIVD</sequence>
<comment type="caution">
    <text evidence="7">The sequence shown here is derived from an EMBL/GenBank/DDBJ whole genome shotgun (WGS) entry which is preliminary data.</text>
</comment>
<organism evidence="7 8">
    <name type="scientific">Marinilabilia salmonicolor</name>
    <dbReference type="NCBI Taxonomy" id="989"/>
    <lineage>
        <taxon>Bacteria</taxon>
        <taxon>Pseudomonadati</taxon>
        <taxon>Bacteroidota</taxon>
        <taxon>Bacteroidia</taxon>
        <taxon>Marinilabiliales</taxon>
        <taxon>Marinilabiliaceae</taxon>
        <taxon>Marinilabilia</taxon>
    </lineage>
</organism>
<dbReference type="Gene3D" id="3.60.110.10">
    <property type="entry name" value="Carbon-nitrogen hydrolase"/>
    <property type="match status" value="1"/>
</dbReference>
<gene>
    <name evidence="7" type="ORF">DFO77_103199</name>
</gene>
<feature type="domain" description="CN hydrolase" evidence="6">
    <location>
        <begin position="1"/>
        <end position="232"/>
    </location>
</feature>
<dbReference type="InterPro" id="IPR003010">
    <property type="entry name" value="C-N_Hydrolase"/>
</dbReference>
<evidence type="ECO:0000256" key="4">
    <source>
        <dbReference type="ARBA" id="ARBA00052904"/>
    </source>
</evidence>
<dbReference type="EC" id="3.5.1.3" evidence="3"/>
<proteinExistence type="inferred from homology"/>
<evidence type="ECO:0000256" key="5">
    <source>
        <dbReference type="ARBA" id="ARBA00072139"/>
    </source>
</evidence>
<dbReference type="InterPro" id="IPR036526">
    <property type="entry name" value="C-N_Hydrolase_sf"/>
</dbReference>
<evidence type="ECO:0000259" key="6">
    <source>
        <dbReference type="PROSITE" id="PS50263"/>
    </source>
</evidence>
<dbReference type="NCBIfam" id="NF007757">
    <property type="entry name" value="PRK10438.1"/>
    <property type="match status" value="1"/>
</dbReference>
<dbReference type="PANTHER" id="PTHR47799:SF1">
    <property type="entry name" value="OMEGA-AMIDASE YAFV"/>
    <property type="match status" value="1"/>
</dbReference>
<dbReference type="GO" id="GO:0106008">
    <property type="term" value="F:2-oxoglutaramate amidase activity"/>
    <property type="evidence" value="ECO:0007669"/>
    <property type="project" value="TreeGrafter"/>
</dbReference>
<reference evidence="7 8" key="1">
    <citation type="submission" date="2018-07" db="EMBL/GenBank/DDBJ databases">
        <title>Freshwater and sediment microbial communities from various areas in North America, analyzing microbe dynamics in response to fracking.</title>
        <authorList>
            <person name="Lamendella R."/>
        </authorList>
    </citation>
    <scope>NUCLEOTIDE SEQUENCE [LARGE SCALE GENOMIC DNA]</scope>
    <source>
        <strain evidence="7 8">160A</strain>
    </source>
</reference>
<dbReference type="Proteomes" id="UP000252733">
    <property type="component" value="Unassembled WGS sequence"/>
</dbReference>
<dbReference type="SUPFAM" id="SSF56317">
    <property type="entry name" value="Carbon-nitrogen hydrolase"/>
    <property type="match status" value="1"/>
</dbReference>
<dbReference type="EMBL" id="QPIZ01000003">
    <property type="protein sequence ID" value="RCW38727.1"/>
    <property type="molecule type" value="Genomic_DNA"/>
</dbReference>
<dbReference type="RefSeq" id="WP_114436465.1">
    <property type="nucleotide sequence ID" value="NZ_QPIZ01000003.1"/>
</dbReference>
<comment type="catalytic activity">
    <reaction evidence="4">
        <text>a monoamide of a dicarboxylate + H2O = a dicarboxylate + NH4(+)</text>
        <dbReference type="Rhea" id="RHEA:11716"/>
        <dbReference type="ChEBI" id="CHEBI:15377"/>
        <dbReference type="ChEBI" id="CHEBI:28938"/>
        <dbReference type="ChEBI" id="CHEBI:28965"/>
        <dbReference type="ChEBI" id="CHEBI:77450"/>
        <dbReference type="EC" id="3.5.1.3"/>
    </reaction>
</comment>
<dbReference type="PANTHER" id="PTHR47799">
    <property type="entry name" value="OMEGA-AMIDASE YAFV"/>
    <property type="match status" value="1"/>
</dbReference>
<name>A0A368VBT6_9BACT</name>
<dbReference type="PROSITE" id="PS01227">
    <property type="entry name" value="UPF0012"/>
    <property type="match status" value="1"/>
</dbReference>
<dbReference type="InterPro" id="IPR001110">
    <property type="entry name" value="UPF0012_CS"/>
</dbReference>